<evidence type="ECO:0000256" key="3">
    <source>
        <dbReference type="ARBA" id="ARBA00010442"/>
    </source>
</evidence>
<dbReference type="GO" id="GO:0043213">
    <property type="term" value="P:bacteriocin transport"/>
    <property type="evidence" value="ECO:0007669"/>
    <property type="project" value="InterPro"/>
</dbReference>
<dbReference type="InterPro" id="IPR002898">
    <property type="entry name" value="MotA_ExbB_proton_chnl"/>
</dbReference>
<keyword evidence="9 11" id="KW-0472">Membrane</keyword>
<gene>
    <name evidence="13" type="primary">tolQ</name>
    <name evidence="13" type="ORF">Bhyg_00058</name>
</gene>
<keyword evidence="5" id="KW-0997">Cell inner membrane</keyword>
<dbReference type="GO" id="GO:0051301">
    <property type="term" value="P:cell division"/>
    <property type="evidence" value="ECO:0007669"/>
    <property type="project" value="UniProtKB-KW"/>
</dbReference>
<evidence type="ECO:0000256" key="7">
    <source>
        <dbReference type="ARBA" id="ARBA00022692"/>
    </source>
</evidence>
<dbReference type="Gene3D" id="3.30.420.270">
    <property type="match status" value="1"/>
</dbReference>
<dbReference type="NCBIfam" id="TIGR02796">
    <property type="entry name" value="tolQ"/>
    <property type="match status" value="1"/>
</dbReference>
<dbReference type="Proteomes" id="UP001151699">
    <property type="component" value="Chromosome A"/>
</dbReference>
<dbReference type="GO" id="GO:0022857">
    <property type="term" value="F:transmembrane transporter activity"/>
    <property type="evidence" value="ECO:0007669"/>
    <property type="project" value="InterPro"/>
</dbReference>
<dbReference type="InterPro" id="IPR014163">
    <property type="entry name" value="Tol-Pal_TolQ"/>
</dbReference>
<proteinExistence type="inferred from homology"/>
<comment type="similarity">
    <text evidence="3">Belongs to the ExbB/TolQ family.</text>
</comment>
<feature type="non-terminal residue" evidence="13">
    <location>
        <position position="338"/>
    </location>
</feature>
<evidence type="ECO:0000256" key="8">
    <source>
        <dbReference type="ARBA" id="ARBA00022989"/>
    </source>
</evidence>
<dbReference type="OrthoDB" id="1938855at2759"/>
<dbReference type="PANTHER" id="PTHR30625:SF3">
    <property type="entry name" value="TOL-PAL SYSTEM PROTEIN TOLQ"/>
    <property type="match status" value="1"/>
</dbReference>
<feature type="transmembrane region" description="Helical" evidence="11">
    <location>
        <begin position="215"/>
        <end position="239"/>
    </location>
</feature>
<keyword evidence="14" id="KW-1185">Reference proteome</keyword>
<dbReference type="EMBL" id="WJQU01000001">
    <property type="protein sequence ID" value="KAJ6644863.1"/>
    <property type="molecule type" value="Genomic_DNA"/>
</dbReference>
<dbReference type="InterPro" id="IPR014168">
    <property type="entry name" value="Tol-Pal_TolR"/>
</dbReference>
<dbReference type="Pfam" id="PF01618">
    <property type="entry name" value="MotA_ExbB"/>
    <property type="match status" value="1"/>
</dbReference>
<keyword evidence="4" id="KW-1003">Cell membrane</keyword>
<dbReference type="Pfam" id="PF02472">
    <property type="entry name" value="ExbD"/>
    <property type="match status" value="1"/>
</dbReference>
<evidence type="ECO:0000256" key="10">
    <source>
        <dbReference type="ARBA" id="ARBA00023306"/>
    </source>
</evidence>
<dbReference type="GO" id="GO:0017038">
    <property type="term" value="P:protein import"/>
    <property type="evidence" value="ECO:0007669"/>
    <property type="project" value="TreeGrafter"/>
</dbReference>
<evidence type="ECO:0000256" key="4">
    <source>
        <dbReference type="ARBA" id="ARBA00022475"/>
    </source>
</evidence>
<dbReference type="InterPro" id="IPR003400">
    <property type="entry name" value="ExbD"/>
</dbReference>
<dbReference type="AlphaFoldDB" id="A0A9Q0N769"/>
<protein>
    <submittedName>
        <fullName evidence="13">Tol-Pal system protein TolQ</fullName>
    </submittedName>
</protein>
<evidence type="ECO:0000313" key="13">
    <source>
        <dbReference type="EMBL" id="KAJ6644863.1"/>
    </source>
</evidence>
<keyword evidence="7 11" id="KW-0812">Transmembrane</keyword>
<feature type="domain" description="MotA/TolQ/ExbB proton channel" evidence="12">
    <location>
        <begin position="59"/>
        <end position="187"/>
    </location>
</feature>
<dbReference type="InterPro" id="IPR050790">
    <property type="entry name" value="ExbB/TolQ_transport"/>
</dbReference>
<dbReference type="PANTHER" id="PTHR30625">
    <property type="entry name" value="PROTEIN TOLQ"/>
    <property type="match status" value="1"/>
</dbReference>
<sequence length="338" mass="37277">MLLLVIASIWAWAVIIDKLVNLSQLRKRMAVFEATFWSGAVLDQLYESVKRAINNPLAAVFIAAMNECKRQNSKNLNDTLKISHKERIIQSMYLVKNREMERLEQNLGFLATTASSAPFIGLFGTVWGIMHSFQSIAASKNTSLAVVAPGIAEALLATAIGLFAAIPAVIFYNYLSTQITKVHNKMDDFISELNSILSRAIDEERITRNNLASEINVTPLVDVMLVLLIIFMITSPMLVSGINVDLPETTSSPLSGQDEPLVVSINNKGELYLLETKISRKHLASKLSDILKEKKGARIFIRGDKNVSYGEVVEVVAEIHAAGFSKVALVSNIKSNEK</sequence>
<evidence type="ECO:0000256" key="5">
    <source>
        <dbReference type="ARBA" id="ARBA00022519"/>
    </source>
</evidence>
<evidence type="ECO:0000259" key="12">
    <source>
        <dbReference type="Pfam" id="PF01618"/>
    </source>
</evidence>
<evidence type="ECO:0000256" key="11">
    <source>
        <dbReference type="SAM" id="Phobius"/>
    </source>
</evidence>
<organism evidence="13 14">
    <name type="scientific">Pseudolycoriella hygida</name>
    <dbReference type="NCBI Taxonomy" id="35572"/>
    <lineage>
        <taxon>Eukaryota</taxon>
        <taxon>Metazoa</taxon>
        <taxon>Ecdysozoa</taxon>
        <taxon>Arthropoda</taxon>
        <taxon>Hexapoda</taxon>
        <taxon>Insecta</taxon>
        <taxon>Pterygota</taxon>
        <taxon>Neoptera</taxon>
        <taxon>Endopterygota</taxon>
        <taxon>Diptera</taxon>
        <taxon>Nematocera</taxon>
        <taxon>Sciaroidea</taxon>
        <taxon>Sciaridae</taxon>
        <taxon>Pseudolycoriella</taxon>
    </lineage>
</organism>
<accession>A0A9Q0N769</accession>
<keyword evidence="10" id="KW-0131">Cell cycle</keyword>
<feature type="transmembrane region" description="Helical" evidence="11">
    <location>
        <begin position="150"/>
        <end position="175"/>
    </location>
</feature>
<reference evidence="13" key="1">
    <citation type="submission" date="2022-07" db="EMBL/GenBank/DDBJ databases">
        <authorList>
            <person name="Trinca V."/>
            <person name="Uliana J.V.C."/>
            <person name="Torres T.T."/>
            <person name="Ward R.J."/>
            <person name="Monesi N."/>
        </authorList>
    </citation>
    <scope>NUCLEOTIDE SEQUENCE</scope>
    <source>
        <strain evidence="13">HSMRA1968</strain>
        <tissue evidence="13">Whole embryos</tissue>
    </source>
</reference>
<dbReference type="NCBIfam" id="TIGR02801">
    <property type="entry name" value="tolR"/>
    <property type="match status" value="1"/>
</dbReference>
<evidence type="ECO:0000256" key="1">
    <source>
        <dbReference type="ARBA" id="ARBA00004162"/>
    </source>
</evidence>
<evidence type="ECO:0000256" key="9">
    <source>
        <dbReference type="ARBA" id="ARBA00023136"/>
    </source>
</evidence>
<feature type="transmembrane region" description="Helical" evidence="11">
    <location>
        <begin position="107"/>
        <end position="130"/>
    </location>
</feature>
<evidence type="ECO:0000313" key="14">
    <source>
        <dbReference type="Proteomes" id="UP001151699"/>
    </source>
</evidence>
<evidence type="ECO:0000256" key="6">
    <source>
        <dbReference type="ARBA" id="ARBA00022618"/>
    </source>
</evidence>
<comment type="caution">
    <text evidence="13">The sequence shown here is derived from an EMBL/GenBank/DDBJ whole genome shotgun (WGS) entry which is preliminary data.</text>
</comment>
<evidence type="ECO:0000256" key="2">
    <source>
        <dbReference type="ARBA" id="ARBA00004651"/>
    </source>
</evidence>
<name>A0A9Q0N769_9DIPT</name>
<keyword evidence="6" id="KW-0132">Cell division</keyword>
<keyword evidence="8 11" id="KW-1133">Transmembrane helix</keyword>
<dbReference type="GO" id="GO:0005886">
    <property type="term" value="C:plasma membrane"/>
    <property type="evidence" value="ECO:0007669"/>
    <property type="project" value="UniProtKB-SubCell"/>
</dbReference>
<comment type="subcellular location">
    <subcellularLocation>
        <location evidence="2">Cell membrane</location>
        <topology evidence="2">Multi-pass membrane protein</topology>
    </subcellularLocation>
    <subcellularLocation>
        <location evidence="1">Cell membrane</location>
        <topology evidence="1">Single-pass membrane protein</topology>
    </subcellularLocation>
</comment>